<gene>
    <name evidence="6" type="ORF">FOZ74_09105</name>
</gene>
<comment type="similarity">
    <text evidence="2">Belongs to the phosphatase IpgD/SopB family.</text>
</comment>
<accession>A0A5B8RUF0</accession>
<reference evidence="6 7" key="1">
    <citation type="submission" date="2019-07" db="EMBL/GenBank/DDBJ databases">
        <title>Complete genome sequence of Comamonas sp. NLF 7-7 isolated from livestock.</title>
        <authorList>
            <person name="Kim D.H."/>
            <person name="Kim J.G."/>
        </authorList>
    </citation>
    <scope>NUCLEOTIDE SEQUENCE [LARGE SCALE GENOMIC DNA]</scope>
    <source>
        <strain evidence="6 7">NLF 7-7</strain>
    </source>
</reference>
<dbReference type="GO" id="GO:0016791">
    <property type="term" value="F:phosphatase activity"/>
    <property type="evidence" value="ECO:0007669"/>
    <property type="project" value="InterPro"/>
</dbReference>
<sequence>MPLESIGNRSQLQSAQWLATINLDTGKQEGRSVGSLGGQAGAHRIALSLPQSIRGAVNGGVGGARKLTDLRLDGVPAHQIGTRRDATVGQINALINAAEADRAAHGGQLSAAGQALREHLELLGDAYAQLSAGPAVGDKLMAQMEGLDGLQDKLAGLLKDGFDDLPEGVQDKVRTLCESLQAQVQDRISYLGHTVVDSPLSLSGMYQSKAQFSEGAVRVIDAQLQRADLSGAQRQALNAARAEIFQARADFLRTQALQHAGQLGNAAQVVGKKPVTGLKGWLFGGEQKRARQLHVNELLNSHRTAANTPRIDEQTIIQDTLKAVFKQVGLDPGGVGHAFHHAMNEVLNRDQDWAPIVKEIQLQSGSETVLSYSETTPAGNFISAYAGKGFNAHSSAEYTHAVNLARTRLTDGQGQVLFDGLRHGVISAFGITPGEIAHMGDDELAPMVEQLLPKEQWLRENEREVRLLQTLSDTGLADYEAQQLQHHLGPISLKETLAAVREDAALVDAMRRQANLNRARETVLATVLTDPALMQRALAGEKVPVDILSISLLTPDNVRPLIKGAHENERRMVQDQVQAWKDVSGVQSFEVLDEEGRPRQITLRVNPVACNYGVNAGGVGSASWLVGGWDNVAGLNGEALGKLLGEDVQTIAQGGMPGGLVGSRMRELEQQVLDKRAELASAERSGDGERARRLRAQLAPIELRLSQARDLAQQIAQIQQDGSYRVAGSEPYKMPTRLAVLAEMFGLKVMFNCKSGKDRTGELDAEIKHFKLQMQLGGRVPHYERVRSPEEIAQFHEVVTHSGNFEMQRLNTGYAGYKLLGVSALYEQFGGSGGDDELTANFLGLSRYTKS</sequence>
<dbReference type="InterPro" id="IPR008108">
    <property type="entry name" value="IpgD/SopB"/>
</dbReference>
<evidence type="ECO:0000256" key="5">
    <source>
        <dbReference type="ARBA" id="ARBA00023026"/>
    </source>
</evidence>
<dbReference type="EMBL" id="CP042344">
    <property type="protein sequence ID" value="QEA13176.1"/>
    <property type="molecule type" value="Genomic_DNA"/>
</dbReference>
<evidence type="ECO:0000256" key="4">
    <source>
        <dbReference type="ARBA" id="ARBA00022801"/>
    </source>
</evidence>
<comment type="subcellular location">
    <subcellularLocation>
        <location evidence="1">Secreted</location>
    </subcellularLocation>
</comment>
<evidence type="ECO:0000256" key="3">
    <source>
        <dbReference type="ARBA" id="ARBA00022525"/>
    </source>
</evidence>
<evidence type="ECO:0000313" key="6">
    <source>
        <dbReference type="EMBL" id="QEA13176.1"/>
    </source>
</evidence>
<dbReference type="KEGG" id="cof:FOZ74_09105"/>
<keyword evidence="5" id="KW-0843">Virulence</keyword>
<proteinExistence type="inferred from homology"/>
<evidence type="ECO:0000313" key="7">
    <source>
        <dbReference type="Proteomes" id="UP000321199"/>
    </source>
</evidence>
<dbReference type="OrthoDB" id="22047at2"/>
<dbReference type="Pfam" id="PF05925">
    <property type="entry name" value="IpgD"/>
    <property type="match status" value="3"/>
</dbReference>
<keyword evidence="7" id="KW-1185">Reference proteome</keyword>
<dbReference type="GO" id="GO:0005576">
    <property type="term" value="C:extracellular region"/>
    <property type="evidence" value="ECO:0007669"/>
    <property type="project" value="UniProtKB-SubCell"/>
</dbReference>
<dbReference type="RefSeq" id="WP_146912768.1">
    <property type="nucleotide sequence ID" value="NZ_CP042344.1"/>
</dbReference>
<organism evidence="6 7">
    <name type="scientific">Comamonas flocculans</name>
    <dbReference type="NCBI Taxonomy" id="2597701"/>
    <lineage>
        <taxon>Bacteria</taxon>
        <taxon>Pseudomonadati</taxon>
        <taxon>Pseudomonadota</taxon>
        <taxon>Betaproteobacteria</taxon>
        <taxon>Burkholderiales</taxon>
        <taxon>Comamonadaceae</taxon>
        <taxon>Comamonas</taxon>
    </lineage>
</organism>
<dbReference type="AlphaFoldDB" id="A0A5B8RUF0"/>
<evidence type="ECO:0000256" key="2">
    <source>
        <dbReference type="ARBA" id="ARBA00009007"/>
    </source>
</evidence>
<dbReference type="Proteomes" id="UP000321199">
    <property type="component" value="Chromosome"/>
</dbReference>
<protein>
    <submittedName>
        <fullName evidence="6">Uncharacterized protein</fullName>
    </submittedName>
</protein>
<name>A0A5B8RUF0_9BURK</name>
<keyword evidence="3" id="KW-0964">Secreted</keyword>
<keyword evidence="4" id="KW-0378">Hydrolase</keyword>
<evidence type="ECO:0000256" key="1">
    <source>
        <dbReference type="ARBA" id="ARBA00004613"/>
    </source>
</evidence>